<evidence type="ECO:0000313" key="7">
    <source>
        <dbReference type="Proteomes" id="UP000325780"/>
    </source>
</evidence>
<keyword evidence="4" id="KW-0663">Pyridoxal phosphate</keyword>
<keyword evidence="7" id="KW-1185">Reference proteome</keyword>
<dbReference type="InterPro" id="IPR015422">
    <property type="entry name" value="PyrdxlP-dep_Trfase_small"/>
</dbReference>
<accession>A0A5N6TP02</accession>
<dbReference type="PANTHER" id="PTHR13693">
    <property type="entry name" value="CLASS II AMINOTRANSFERASE/8-AMINO-7-OXONONANOATE SYNTHASE"/>
    <property type="match status" value="1"/>
</dbReference>
<comment type="cofactor">
    <cofactor evidence="1">
        <name>pyridoxal 5'-phosphate</name>
        <dbReference type="ChEBI" id="CHEBI:597326"/>
    </cofactor>
</comment>
<evidence type="ECO:0000256" key="2">
    <source>
        <dbReference type="ARBA" id="ARBA00010008"/>
    </source>
</evidence>
<dbReference type="GO" id="GO:0009102">
    <property type="term" value="P:biotin biosynthetic process"/>
    <property type="evidence" value="ECO:0007669"/>
    <property type="project" value="TreeGrafter"/>
</dbReference>
<organism evidence="6 7">
    <name type="scientific">Aspergillus avenaceus</name>
    <dbReference type="NCBI Taxonomy" id="36643"/>
    <lineage>
        <taxon>Eukaryota</taxon>
        <taxon>Fungi</taxon>
        <taxon>Dikarya</taxon>
        <taxon>Ascomycota</taxon>
        <taxon>Pezizomycotina</taxon>
        <taxon>Eurotiomycetes</taxon>
        <taxon>Eurotiomycetidae</taxon>
        <taxon>Eurotiales</taxon>
        <taxon>Aspergillaceae</taxon>
        <taxon>Aspergillus</taxon>
        <taxon>Aspergillus subgen. Circumdati</taxon>
    </lineage>
</organism>
<dbReference type="InterPro" id="IPR050087">
    <property type="entry name" value="AON_synthase_class-II"/>
</dbReference>
<dbReference type="SUPFAM" id="SSF53383">
    <property type="entry name" value="PLP-dependent transferases"/>
    <property type="match status" value="1"/>
</dbReference>
<dbReference type="Gene3D" id="3.40.640.10">
    <property type="entry name" value="Type I PLP-dependent aspartate aminotransferase-like (Major domain)"/>
    <property type="match status" value="1"/>
</dbReference>
<evidence type="ECO:0000256" key="1">
    <source>
        <dbReference type="ARBA" id="ARBA00001933"/>
    </source>
</evidence>
<keyword evidence="3 6" id="KW-0808">Transferase</keyword>
<dbReference type="OrthoDB" id="2382073at2759"/>
<feature type="domain" description="Aminotransferase class I/classII large" evidence="5">
    <location>
        <begin position="39"/>
        <end position="404"/>
    </location>
</feature>
<dbReference type="GO" id="GO:0030170">
    <property type="term" value="F:pyridoxal phosphate binding"/>
    <property type="evidence" value="ECO:0007669"/>
    <property type="project" value="InterPro"/>
</dbReference>
<dbReference type="GO" id="GO:0016740">
    <property type="term" value="F:transferase activity"/>
    <property type="evidence" value="ECO:0007669"/>
    <property type="project" value="UniProtKB-KW"/>
</dbReference>
<evidence type="ECO:0000259" key="5">
    <source>
        <dbReference type="Pfam" id="PF00155"/>
    </source>
</evidence>
<dbReference type="Gene3D" id="3.90.1150.10">
    <property type="entry name" value="Aspartate Aminotransferase, domain 1"/>
    <property type="match status" value="1"/>
</dbReference>
<proteinExistence type="inferred from homology"/>
<dbReference type="Pfam" id="PF00155">
    <property type="entry name" value="Aminotran_1_2"/>
    <property type="match status" value="1"/>
</dbReference>
<dbReference type="InterPro" id="IPR004839">
    <property type="entry name" value="Aminotransferase_I/II_large"/>
</dbReference>
<dbReference type="InterPro" id="IPR015424">
    <property type="entry name" value="PyrdxlP-dep_Trfase"/>
</dbReference>
<sequence length="426" mass="46989">MAPGLDILNQKLHAVLENRRKEGRLIMPPSAATLAEMRDFGSNDGLSLSSSGVLSATFLRELEKHPSFTIGSGSSRILDGTQHYLESLERDLAQFHGAESALFFNSGFDANVAIWSTIPQPGDVIVYDELIHASIHDGMKRGRAATALFLHNDCASLRSCLRDVLDQDPAIAKGEHIVFVALESFYSMDGDMSPVLEIVQVVQEELPLGNYVLVIDEAHSNGLVGPNGSGYICHYGLEQEFGIRLQTCGKALGSTGAVVLANGTIKLSLLNYARSVMFSTAPSFLTVSGVRAGYELLASEEGEKRRHRLQQNLRYFYQCLTESPWWGSVKQQRILSLPTEPTWEMEPFLAPVIALVTQPGMETKLAEYLRQAKYWVNTANFPLVPKTKSRIRIVIHADNTIDDIGAVVRLIGEWAQRQMIVASSKI</sequence>
<dbReference type="InterPro" id="IPR015421">
    <property type="entry name" value="PyrdxlP-dep_Trfase_major"/>
</dbReference>
<comment type="similarity">
    <text evidence="2">Belongs to the class-II pyridoxal-phosphate-dependent aminotransferase family. BioF subfamily.</text>
</comment>
<evidence type="ECO:0000313" key="6">
    <source>
        <dbReference type="EMBL" id="KAE8148088.1"/>
    </source>
</evidence>
<dbReference type="EMBL" id="ML742176">
    <property type="protein sequence ID" value="KAE8148088.1"/>
    <property type="molecule type" value="Genomic_DNA"/>
</dbReference>
<evidence type="ECO:0000256" key="4">
    <source>
        <dbReference type="ARBA" id="ARBA00022898"/>
    </source>
</evidence>
<reference evidence="6 7" key="1">
    <citation type="submission" date="2019-04" db="EMBL/GenBank/DDBJ databases">
        <title>Friends and foes A comparative genomics study of 23 Aspergillus species from section Flavi.</title>
        <authorList>
            <consortium name="DOE Joint Genome Institute"/>
            <person name="Kjaerbolling I."/>
            <person name="Vesth T."/>
            <person name="Frisvad J.C."/>
            <person name="Nybo J.L."/>
            <person name="Theobald S."/>
            <person name="Kildgaard S."/>
            <person name="Isbrandt T."/>
            <person name="Kuo A."/>
            <person name="Sato A."/>
            <person name="Lyhne E.K."/>
            <person name="Kogle M.E."/>
            <person name="Wiebenga A."/>
            <person name="Kun R.S."/>
            <person name="Lubbers R.J."/>
            <person name="Makela M.R."/>
            <person name="Barry K."/>
            <person name="Chovatia M."/>
            <person name="Clum A."/>
            <person name="Daum C."/>
            <person name="Haridas S."/>
            <person name="He G."/>
            <person name="LaButti K."/>
            <person name="Lipzen A."/>
            <person name="Mondo S."/>
            <person name="Riley R."/>
            <person name="Salamov A."/>
            <person name="Simmons B.A."/>
            <person name="Magnuson J.K."/>
            <person name="Henrissat B."/>
            <person name="Mortensen U.H."/>
            <person name="Larsen T.O."/>
            <person name="Devries R.P."/>
            <person name="Grigoriev I.V."/>
            <person name="Machida M."/>
            <person name="Baker S.E."/>
            <person name="Andersen M.R."/>
        </authorList>
    </citation>
    <scope>NUCLEOTIDE SEQUENCE [LARGE SCALE GENOMIC DNA]</scope>
    <source>
        <strain evidence="6 7">IBT 18842</strain>
    </source>
</reference>
<dbReference type="AlphaFoldDB" id="A0A5N6TP02"/>
<gene>
    <name evidence="6" type="ORF">BDV25DRAFT_142135</name>
</gene>
<evidence type="ECO:0000256" key="3">
    <source>
        <dbReference type="ARBA" id="ARBA00022679"/>
    </source>
</evidence>
<dbReference type="PANTHER" id="PTHR13693:SF77">
    <property type="entry name" value="8-AMINO-7-OXONONANOATE SYNTHASE"/>
    <property type="match status" value="1"/>
</dbReference>
<dbReference type="Proteomes" id="UP000325780">
    <property type="component" value="Unassembled WGS sequence"/>
</dbReference>
<protein>
    <submittedName>
        <fullName evidence="6">Pyridoxal phosphate-dependent transferase</fullName>
    </submittedName>
</protein>
<name>A0A5N6TP02_ASPAV</name>